<evidence type="ECO:0000256" key="1">
    <source>
        <dbReference type="SAM" id="MobiDB-lite"/>
    </source>
</evidence>
<protein>
    <recommendedName>
        <fullName evidence="3">DUF6534 domain-containing protein</fullName>
    </recommendedName>
</protein>
<dbReference type="Pfam" id="PF20152">
    <property type="entry name" value="DUF6534"/>
    <property type="match status" value="2"/>
</dbReference>
<evidence type="ECO:0000313" key="4">
    <source>
        <dbReference type="EMBL" id="OJA13565.1"/>
    </source>
</evidence>
<comment type="caution">
    <text evidence="4">The sequence shown here is derived from an EMBL/GenBank/DDBJ whole genome shotgun (WGS) entry which is preliminary data.</text>
</comment>
<feature type="transmembrane region" description="Helical" evidence="2">
    <location>
        <begin position="442"/>
        <end position="467"/>
    </location>
</feature>
<feature type="transmembrane region" description="Helical" evidence="2">
    <location>
        <begin position="374"/>
        <end position="392"/>
    </location>
</feature>
<name>A0A1J8PXM8_9AGAM</name>
<feature type="transmembrane region" description="Helical" evidence="2">
    <location>
        <begin position="226"/>
        <end position="247"/>
    </location>
</feature>
<accession>A0A1J8PXM8</accession>
<feature type="transmembrane region" description="Helical" evidence="2">
    <location>
        <begin position="12"/>
        <end position="36"/>
    </location>
</feature>
<evidence type="ECO:0000259" key="3">
    <source>
        <dbReference type="Pfam" id="PF20152"/>
    </source>
</evidence>
<feature type="domain" description="DUF6534" evidence="3">
    <location>
        <begin position="452"/>
        <end position="539"/>
    </location>
</feature>
<feature type="transmembrane region" description="Helical" evidence="2">
    <location>
        <begin position="513"/>
        <end position="534"/>
    </location>
</feature>
<dbReference type="AlphaFoldDB" id="A0A1J8PXM8"/>
<dbReference type="OrthoDB" id="2664626at2759"/>
<dbReference type="Proteomes" id="UP000183567">
    <property type="component" value="Unassembled WGS sequence"/>
</dbReference>
<evidence type="ECO:0000313" key="5">
    <source>
        <dbReference type="Proteomes" id="UP000183567"/>
    </source>
</evidence>
<dbReference type="STRING" id="180088.A0A1J8PXM8"/>
<feature type="transmembrane region" description="Helical" evidence="2">
    <location>
        <begin position="192"/>
        <end position="214"/>
    </location>
</feature>
<dbReference type="PANTHER" id="PTHR40465:SF1">
    <property type="entry name" value="DUF6534 DOMAIN-CONTAINING PROTEIN"/>
    <property type="match status" value="1"/>
</dbReference>
<dbReference type="EMBL" id="LVVM01004099">
    <property type="protein sequence ID" value="OJA13565.1"/>
    <property type="molecule type" value="Genomic_DNA"/>
</dbReference>
<keyword evidence="2" id="KW-0472">Membrane</keyword>
<feature type="region of interest" description="Disordered" evidence="1">
    <location>
        <begin position="280"/>
        <end position="303"/>
    </location>
</feature>
<feature type="transmembrane region" description="Helical" evidence="2">
    <location>
        <begin position="155"/>
        <end position="180"/>
    </location>
</feature>
<gene>
    <name evidence="4" type="ORF">AZE42_06120</name>
</gene>
<keyword evidence="2" id="KW-0812">Transmembrane</keyword>
<feature type="transmembrane region" description="Helical" evidence="2">
    <location>
        <begin position="404"/>
        <end position="422"/>
    </location>
</feature>
<proteinExistence type="predicted"/>
<organism evidence="4 5">
    <name type="scientific">Rhizopogon vesiculosus</name>
    <dbReference type="NCBI Taxonomy" id="180088"/>
    <lineage>
        <taxon>Eukaryota</taxon>
        <taxon>Fungi</taxon>
        <taxon>Dikarya</taxon>
        <taxon>Basidiomycota</taxon>
        <taxon>Agaricomycotina</taxon>
        <taxon>Agaricomycetes</taxon>
        <taxon>Agaricomycetidae</taxon>
        <taxon>Boletales</taxon>
        <taxon>Suillineae</taxon>
        <taxon>Rhizopogonaceae</taxon>
        <taxon>Rhizopogon</taxon>
    </lineage>
</organism>
<keyword evidence="2" id="KW-1133">Transmembrane helix</keyword>
<reference evidence="4 5" key="1">
    <citation type="submission" date="2016-03" db="EMBL/GenBank/DDBJ databases">
        <title>Comparative genomics of the ectomycorrhizal sister species Rhizopogon vinicolor and Rhizopogon vesiculosus (Basidiomycota: Boletales) reveals a divergence of the mating type B locus.</title>
        <authorList>
            <person name="Mujic A.B."/>
            <person name="Kuo A."/>
            <person name="Tritt A."/>
            <person name="Lipzen A."/>
            <person name="Chen C."/>
            <person name="Johnson J."/>
            <person name="Sharma A."/>
            <person name="Barry K."/>
            <person name="Grigoriev I.V."/>
            <person name="Spatafora J.W."/>
        </authorList>
    </citation>
    <scope>NUCLEOTIDE SEQUENCE [LARGE SCALE GENOMIC DNA]</scope>
    <source>
        <strain evidence="4 5">AM-OR11-056</strain>
    </source>
</reference>
<sequence length="609" mass="66376">MEVNIQDTFGAAFIGGMVAAIMYGITTLQTYLYYVYYPRDSKSMKFLVSSFGNEDALNTAVWYVLLKLDRFGVHPMYSRPCANILCISNIPSCVCSFQLILLELNPGRVVSRSSIRWWLTGSIMMVIIAHFAFGLETVVLMFHYTAFDALQQITLYAFTPFAITAVLSDICVAVPLCVLLHGKRSPIMGTKVLINTLIVYAINRCLLTSMVAVAEVITFAISPSSLWFIGIDFIIGKLYANSFLASLNSRSSLRERGLRNGNGTTSVSISAINLSHLVPSSEGNSSAGAQDKKSNVSGGARVKTIPDDDLVQTPYRKLPPSVPPPSVHLVFAMKVNIQDTFGAAFIGGMIAAIMYGITTLQVSSFGNEDALNTAVWSLVLCVAILVQIYFAFRIYRLSRPSIRWWLTCSIMLVIIAHFAFGLETVVLMFNNTAFDALQQITLIAFTPFAITAVLSDICVSVPLCVLLHGKRSSIIETKALVNTLIVYAINRCLLTSMVAVAEGITFAISPSSLWFLGMDFVIGKLYANSFLASLNSRSSLRERSIRRNDTTSVRIDAINLSDLVPSSEGNSSAGAQDKKSNVSGGARVKTIPDDDLGLPEMGNFGRGEV</sequence>
<feature type="region of interest" description="Disordered" evidence="1">
    <location>
        <begin position="565"/>
        <end position="609"/>
    </location>
</feature>
<evidence type="ECO:0000256" key="2">
    <source>
        <dbReference type="SAM" id="Phobius"/>
    </source>
</evidence>
<dbReference type="PANTHER" id="PTHR40465">
    <property type="entry name" value="CHROMOSOME 1, WHOLE GENOME SHOTGUN SEQUENCE"/>
    <property type="match status" value="1"/>
</dbReference>
<feature type="transmembrane region" description="Helical" evidence="2">
    <location>
        <begin position="479"/>
        <end position="501"/>
    </location>
</feature>
<feature type="domain" description="DUF6534" evidence="3">
    <location>
        <begin position="165"/>
        <end position="252"/>
    </location>
</feature>
<feature type="transmembrane region" description="Helical" evidence="2">
    <location>
        <begin position="341"/>
        <end position="362"/>
    </location>
</feature>
<dbReference type="InterPro" id="IPR045339">
    <property type="entry name" value="DUF6534"/>
</dbReference>
<feature type="transmembrane region" description="Helical" evidence="2">
    <location>
        <begin position="117"/>
        <end position="135"/>
    </location>
</feature>
<keyword evidence="5" id="KW-1185">Reference proteome</keyword>